<dbReference type="InterPro" id="IPR029063">
    <property type="entry name" value="SAM-dependent_MTases_sf"/>
</dbReference>
<dbReference type="Gene3D" id="3.40.50.150">
    <property type="entry name" value="Vaccinia Virus protein VP39"/>
    <property type="match status" value="1"/>
</dbReference>
<dbReference type="GO" id="GO:0032259">
    <property type="term" value="P:methylation"/>
    <property type="evidence" value="ECO:0007669"/>
    <property type="project" value="UniProtKB-KW"/>
</dbReference>
<feature type="domain" description="N6 adenine-specific DNA methyltransferase N-terminal" evidence="10">
    <location>
        <begin position="7"/>
        <end position="169"/>
    </location>
</feature>
<accession>A0ABP8ICT3</accession>
<gene>
    <name evidence="11" type="ORF">GCM10023185_19250</name>
</gene>
<dbReference type="EMBL" id="BAABGZ010000018">
    <property type="protein sequence ID" value="GAA4355930.1"/>
    <property type="molecule type" value="Genomic_DNA"/>
</dbReference>
<comment type="caution">
    <text evidence="11">The sequence shown here is derived from an EMBL/GenBank/DDBJ whole genome shotgun (WGS) entry which is preliminary data.</text>
</comment>
<proteinExistence type="inferred from homology"/>
<keyword evidence="6" id="KW-0680">Restriction system</keyword>
<feature type="coiled-coil region" evidence="8">
    <location>
        <begin position="44"/>
        <end position="75"/>
    </location>
</feature>
<evidence type="ECO:0000256" key="5">
    <source>
        <dbReference type="ARBA" id="ARBA00022691"/>
    </source>
</evidence>
<name>A0ABP8ICT3_9BACT</name>
<dbReference type="InterPro" id="IPR022749">
    <property type="entry name" value="D12N6_MeTrfase_N"/>
</dbReference>
<dbReference type="InterPro" id="IPR003356">
    <property type="entry name" value="DNA_methylase_A-5"/>
</dbReference>
<dbReference type="Proteomes" id="UP001501153">
    <property type="component" value="Unassembled WGS sequence"/>
</dbReference>
<protein>
    <recommendedName>
        <fullName evidence="2">site-specific DNA-methyltransferase (adenine-specific)</fullName>
        <ecNumber evidence="2">2.1.1.72</ecNumber>
    </recommendedName>
</protein>
<evidence type="ECO:0000256" key="2">
    <source>
        <dbReference type="ARBA" id="ARBA00011900"/>
    </source>
</evidence>
<evidence type="ECO:0000256" key="8">
    <source>
        <dbReference type="SAM" id="Coils"/>
    </source>
</evidence>
<evidence type="ECO:0000256" key="4">
    <source>
        <dbReference type="ARBA" id="ARBA00022679"/>
    </source>
</evidence>
<keyword evidence="4" id="KW-0808">Transferase</keyword>
<dbReference type="InterPro" id="IPR038333">
    <property type="entry name" value="T1MK-like_N_sf"/>
</dbReference>
<dbReference type="PANTHER" id="PTHR42933">
    <property type="entry name" value="SLR6095 PROTEIN"/>
    <property type="match status" value="1"/>
</dbReference>
<comment type="catalytic activity">
    <reaction evidence="7">
        <text>a 2'-deoxyadenosine in DNA + S-adenosyl-L-methionine = an N(6)-methyl-2'-deoxyadenosine in DNA + S-adenosyl-L-homocysteine + H(+)</text>
        <dbReference type="Rhea" id="RHEA:15197"/>
        <dbReference type="Rhea" id="RHEA-COMP:12418"/>
        <dbReference type="Rhea" id="RHEA-COMP:12419"/>
        <dbReference type="ChEBI" id="CHEBI:15378"/>
        <dbReference type="ChEBI" id="CHEBI:57856"/>
        <dbReference type="ChEBI" id="CHEBI:59789"/>
        <dbReference type="ChEBI" id="CHEBI:90615"/>
        <dbReference type="ChEBI" id="CHEBI:90616"/>
        <dbReference type="EC" id="2.1.1.72"/>
    </reaction>
</comment>
<keyword evidence="5" id="KW-0949">S-adenosyl-L-methionine</keyword>
<dbReference type="PANTHER" id="PTHR42933:SF3">
    <property type="entry name" value="TYPE I RESTRICTION ENZYME MJAVIII METHYLASE SUBUNIT"/>
    <property type="match status" value="1"/>
</dbReference>
<keyword evidence="12" id="KW-1185">Reference proteome</keyword>
<evidence type="ECO:0000259" key="9">
    <source>
        <dbReference type="Pfam" id="PF02384"/>
    </source>
</evidence>
<dbReference type="GO" id="GO:0008168">
    <property type="term" value="F:methyltransferase activity"/>
    <property type="evidence" value="ECO:0007669"/>
    <property type="project" value="UniProtKB-KW"/>
</dbReference>
<evidence type="ECO:0000256" key="7">
    <source>
        <dbReference type="ARBA" id="ARBA00047942"/>
    </source>
</evidence>
<feature type="domain" description="DNA methylase adenine-specific" evidence="9">
    <location>
        <begin position="184"/>
        <end position="465"/>
    </location>
</feature>
<evidence type="ECO:0000256" key="3">
    <source>
        <dbReference type="ARBA" id="ARBA00022603"/>
    </source>
</evidence>
<dbReference type="Gene3D" id="1.20.1260.30">
    <property type="match status" value="1"/>
</dbReference>
<organism evidence="11 12">
    <name type="scientific">Hymenobacter saemangeumensis</name>
    <dbReference type="NCBI Taxonomy" id="1084522"/>
    <lineage>
        <taxon>Bacteria</taxon>
        <taxon>Pseudomonadati</taxon>
        <taxon>Bacteroidota</taxon>
        <taxon>Cytophagia</taxon>
        <taxon>Cytophagales</taxon>
        <taxon>Hymenobacteraceae</taxon>
        <taxon>Hymenobacter</taxon>
    </lineage>
</organism>
<dbReference type="SUPFAM" id="SSF53335">
    <property type="entry name" value="S-adenosyl-L-methionine-dependent methyltransferases"/>
    <property type="match status" value="1"/>
</dbReference>
<dbReference type="Pfam" id="PF02384">
    <property type="entry name" value="N6_Mtase"/>
    <property type="match status" value="1"/>
</dbReference>
<comment type="similarity">
    <text evidence="1">Belongs to the N(4)/N(6)-methyltransferase family.</text>
</comment>
<evidence type="ECO:0000259" key="10">
    <source>
        <dbReference type="Pfam" id="PF12161"/>
    </source>
</evidence>
<dbReference type="RefSeq" id="WP_345235817.1">
    <property type="nucleotide sequence ID" value="NZ_BAABGZ010000018.1"/>
</dbReference>
<reference evidence="12" key="1">
    <citation type="journal article" date="2019" name="Int. J. Syst. Evol. Microbiol.">
        <title>The Global Catalogue of Microorganisms (GCM) 10K type strain sequencing project: providing services to taxonomists for standard genome sequencing and annotation.</title>
        <authorList>
            <consortium name="The Broad Institute Genomics Platform"/>
            <consortium name="The Broad Institute Genome Sequencing Center for Infectious Disease"/>
            <person name="Wu L."/>
            <person name="Ma J."/>
        </authorList>
    </citation>
    <scope>NUCLEOTIDE SEQUENCE [LARGE SCALE GENOMIC DNA]</scope>
    <source>
        <strain evidence="12">JCM 17923</strain>
    </source>
</reference>
<dbReference type="PRINTS" id="PR00507">
    <property type="entry name" value="N12N6MTFRASE"/>
</dbReference>
<keyword evidence="3 11" id="KW-0489">Methyltransferase</keyword>
<dbReference type="EC" id="2.1.1.72" evidence="2"/>
<dbReference type="Pfam" id="PF12161">
    <property type="entry name" value="HsdM_N"/>
    <property type="match status" value="1"/>
</dbReference>
<keyword evidence="8" id="KW-0175">Coiled coil</keyword>
<sequence length="765" mass="87793">MPSHQELSNQIWQVADLLRGPYRPPQYERVILPLIVLRRFDCVLDDTREAVRTEFERLDNANKEALLRYKREEKEGEENKLEMKEFKLPYPPEALDAILNHRAGRPFHNHSRLSFASMVADSKNLDGHLKEYIRSFSANVQRIFKNFDFEKEIDRMEEANILYLIVKQFSNLDLHVDEVSTYEMGLLFENLIRRFNEAANETAGDYFTPRDVIHLMVDLLLTPDDKLLRDSGEIRTLLDPTCGTGGMLSEAQHHVRKLNRDAHFLAYGQDFNPRAYAVAAADFLIKNENNPKALLEKENVRLGDTLTEDQFEGHTFNYFLANPPFGLDWKKQQKKVQAEHDRKGFEGRFGAGLPRINDGSFLFLQHMISKFAPYNPQQRQFGSRLAMVFNGSPLFSGGAGSGESNIRKWIIENDWLEAVVALPDQLFYNTGITTYIWILTNRKEKRRQGLVQLIDARQHFVKMRRSLGSKRNRIADGTGGPGEEDQAAAIVRLYDEFEHDGTARVLVDGKWKEKICSRIFPNEAFGYTRLTVERPLRLRFQLTLERKGRFFDACPYLLDDVQAIEKELGREPYADWNAVRGRLEATLKKRGSKWRKPELNLFRAVTTDRDPATAPVVAETLTLPRAHALTPAERVAGWVAAPAEALPAEDGHTLPLFKQAVRQRVRYEADPELRDNENVGLLDGEAPAETAAPAALDGPAHYFIREVLPHVPDAWLDRSKDKSGYEINFNRHFYTYKEPRPLHVIDEELKAVEAKILRLLSGEAE</sequence>
<evidence type="ECO:0000256" key="6">
    <source>
        <dbReference type="ARBA" id="ARBA00022747"/>
    </source>
</evidence>
<evidence type="ECO:0000313" key="11">
    <source>
        <dbReference type="EMBL" id="GAA4355930.1"/>
    </source>
</evidence>
<dbReference type="InterPro" id="IPR051537">
    <property type="entry name" value="DNA_Adenine_Mtase"/>
</dbReference>
<evidence type="ECO:0000256" key="1">
    <source>
        <dbReference type="ARBA" id="ARBA00006594"/>
    </source>
</evidence>
<evidence type="ECO:0000313" key="12">
    <source>
        <dbReference type="Proteomes" id="UP001501153"/>
    </source>
</evidence>